<dbReference type="InterPro" id="IPR009057">
    <property type="entry name" value="Homeodomain-like_sf"/>
</dbReference>
<gene>
    <name evidence="2" type="ORF">FP2506_00510</name>
</gene>
<dbReference type="AlphaFoldDB" id="Q0FXD1"/>
<dbReference type="SUPFAM" id="SSF46689">
    <property type="entry name" value="Homeodomain-like"/>
    <property type="match status" value="1"/>
</dbReference>
<proteinExistence type="predicted"/>
<dbReference type="EMBL" id="AATP01000016">
    <property type="protein sequence ID" value="EAU39638.1"/>
    <property type="molecule type" value="Genomic_DNA"/>
</dbReference>
<reference evidence="2 3" key="1">
    <citation type="journal article" date="2010" name="J. Bacteriol.">
        <title>Genome sequence of Fulvimarina pelagi HTCC2506T, a Mn(II)-oxidizing alphaproteobacterium possessing an aerobic anoxygenic photosynthetic gene cluster and Xanthorhodopsin.</title>
        <authorList>
            <person name="Kang I."/>
            <person name="Oh H.M."/>
            <person name="Lim S.I."/>
            <person name="Ferriera S."/>
            <person name="Giovannoni S.J."/>
            <person name="Cho J.C."/>
        </authorList>
    </citation>
    <scope>NUCLEOTIDE SEQUENCE [LARGE SCALE GENOMIC DNA]</scope>
    <source>
        <strain evidence="2 3">HTCC2506</strain>
    </source>
</reference>
<evidence type="ECO:0000313" key="2">
    <source>
        <dbReference type="EMBL" id="EAU39638.1"/>
    </source>
</evidence>
<dbReference type="Gene3D" id="1.10.10.10">
    <property type="entry name" value="Winged helix-like DNA-binding domain superfamily/Winged helix DNA-binding domain"/>
    <property type="match status" value="1"/>
</dbReference>
<organism evidence="2 3">
    <name type="scientific">Fulvimarina pelagi HTCC2506</name>
    <dbReference type="NCBI Taxonomy" id="314231"/>
    <lineage>
        <taxon>Bacteria</taxon>
        <taxon>Pseudomonadati</taxon>
        <taxon>Pseudomonadota</taxon>
        <taxon>Alphaproteobacteria</taxon>
        <taxon>Hyphomicrobiales</taxon>
        <taxon>Aurantimonadaceae</taxon>
        <taxon>Fulvimarina</taxon>
    </lineage>
</organism>
<dbReference type="InterPro" id="IPR036388">
    <property type="entry name" value="WH-like_DNA-bd_sf"/>
</dbReference>
<sequence>MRGDPVDVSTIGCPGEALRNWARQAERDDGLRAGPTSEEKEELAKLRRELRQANEIQRKASAYLACPHESGPQ</sequence>
<evidence type="ECO:0000256" key="1">
    <source>
        <dbReference type="SAM" id="MobiDB-lite"/>
    </source>
</evidence>
<name>Q0FXD1_9HYPH</name>
<accession>Q0FXD1</accession>
<feature type="region of interest" description="Disordered" evidence="1">
    <location>
        <begin position="24"/>
        <end position="44"/>
    </location>
</feature>
<evidence type="ECO:0000313" key="3">
    <source>
        <dbReference type="Proteomes" id="UP000004310"/>
    </source>
</evidence>
<keyword evidence="3" id="KW-1185">Reference proteome</keyword>
<protein>
    <recommendedName>
        <fullName evidence="4">Transposase</fullName>
    </recommendedName>
</protein>
<dbReference type="eggNOG" id="COG2963">
    <property type="taxonomic scope" value="Bacteria"/>
</dbReference>
<evidence type="ECO:0008006" key="4">
    <source>
        <dbReference type="Google" id="ProtNLM"/>
    </source>
</evidence>
<dbReference type="Proteomes" id="UP000004310">
    <property type="component" value="Unassembled WGS sequence"/>
</dbReference>
<dbReference type="HOGENOM" id="CLU_2699348_0_0_5"/>
<comment type="caution">
    <text evidence="2">The sequence shown here is derived from an EMBL/GenBank/DDBJ whole genome shotgun (WGS) entry which is preliminary data.</text>
</comment>